<accession>A0AAN8LNJ3</accession>
<proteinExistence type="predicted"/>
<evidence type="ECO:0000313" key="2">
    <source>
        <dbReference type="EMBL" id="KAK6314267.1"/>
    </source>
</evidence>
<feature type="region of interest" description="Disordered" evidence="1">
    <location>
        <begin position="91"/>
        <end position="114"/>
    </location>
</feature>
<evidence type="ECO:0000256" key="1">
    <source>
        <dbReference type="SAM" id="MobiDB-lite"/>
    </source>
</evidence>
<protein>
    <submittedName>
        <fullName evidence="2">Uncharacterized protein</fullName>
    </submittedName>
</protein>
<comment type="caution">
    <text evidence="2">The sequence shown here is derived from an EMBL/GenBank/DDBJ whole genome shotgun (WGS) entry which is preliminary data.</text>
</comment>
<gene>
    <name evidence="2" type="ORF">J4Q44_G00157260</name>
</gene>
<organism evidence="2 3">
    <name type="scientific">Coregonus suidteri</name>
    <dbReference type="NCBI Taxonomy" id="861788"/>
    <lineage>
        <taxon>Eukaryota</taxon>
        <taxon>Metazoa</taxon>
        <taxon>Chordata</taxon>
        <taxon>Craniata</taxon>
        <taxon>Vertebrata</taxon>
        <taxon>Euteleostomi</taxon>
        <taxon>Actinopterygii</taxon>
        <taxon>Neopterygii</taxon>
        <taxon>Teleostei</taxon>
        <taxon>Protacanthopterygii</taxon>
        <taxon>Salmoniformes</taxon>
        <taxon>Salmonidae</taxon>
        <taxon>Coregoninae</taxon>
        <taxon>Coregonus</taxon>
    </lineage>
</organism>
<reference evidence="2 3" key="1">
    <citation type="submission" date="2021-04" db="EMBL/GenBank/DDBJ databases">
        <authorList>
            <person name="De Guttry C."/>
            <person name="Zahm M."/>
            <person name="Klopp C."/>
            <person name="Cabau C."/>
            <person name="Louis A."/>
            <person name="Berthelot C."/>
            <person name="Parey E."/>
            <person name="Roest Crollius H."/>
            <person name="Montfort J."/>
            <person name="Robinson-Rechavi M."/>
            <person name="Bucao C."/>
            <person name="Bouchez O."/>
            <person name="Gislard M."/>
            <person name="Lluch J."/>
            <person name="Milhes M."/>
            <person name="Lampietro C."/>
            <person name="Lopez Roques C."/>
            <person name="Donnadieu C."/>
            <person name="Braasch I."/>
            <person name="Desvignes T."/>
            <person name="Postlethwait J."/>
            <person name="Bobe J."/>
            <person name="Wedekind C."/>
            <person name="Guiguen Y."/>
        </authorList>
    </citation>
    <scope>NUCLEOTIDE SEQUENCE [LARGE SCALE GENOMIC DNA]</scope>
    <source>
        <strain evidence="2">Cs_M1</strain>
        <tissue evidence="2">Blood</tissue>
    </source>
</reference>
<dbReference type="EMBL" id="JAGTTL010000013">
    <property type="protein sequence ID" value="KAK6314267.1"/>
    <property type="molecule type" value="Genomic_DNA"/>
</dbReference>
<dbReference type="Proteomes" id="UP001356427">
    <property type="component" value="Unassembled WGS sequence"/>
</dbReference>
<feature type="compositionally biased region" description="Basic and acidic residues" evidence="1">
    <location>
        <begin position="14"/>
        <end position="31"/>
    </location>
</feature>
<evidence type="ECO:0000313" key="3">
    <source>
        <dbReference type="Proteomes" id="UP001356427"/>
    </source>
</evidence>
<feature type="compositionally biased region" description="Basic residues" evidence="1">
    <location>
        <begin position="100"/>
        <end position="114"/>
    </location>
</feature>
<name>A0AAN8LNJ3_9TELE</name>
<keyword evidence="3" id="KW-1185">Reference proteome</keyword>
<dbReference type="AlphaFoldDB" id="A0AAN8LNJ3"/>
<feature type="region of interest" description="Disordered" evidence="1">
    <location>
        <begin position="1"/>
        <end position="32"/>
    </location>
</feature>
<sequence>MRKHSSTAHGYARSQDRDVATEPHVRQRDPEPIEEIIISPSGPRLEAATFIQARMQDLGQKHRFLKPEKQKNTEKEFERERSVAVWAWTRRTGGGETERKKRKRRRVGVGGKRG</sequence>